<dbReference type="EMBL" id="CAJVPY010031306">
    <property type="protein sequence ID" value="CAG8796412.1"/>
    <property type="molecule type" value="Genomic_DNA"/>
</dbReference>
<keyword evidence="3" id="KW-1185">Reference proteome</keyword>
<organism evidence="2 3">
    <name type="scientific">Dentiscutata erythropus</name>
    <dbReference type="NCBI Taxonomy" id="1348616"/>
    <lineage>
        <taxon>Eukaryota</taxon>
        <taxon>Fungi</taxon>
        <taxon>Fungi incertae sedis</taxon>
        <taxon>Mucoromycota</taxon>
        <taxon>Glomeromycotina</taxon>
        <taxon>Glomeromycetes</taxon>
        <taxon>Diversisporales</taxon>
        <taxon>Gigasporaceae</taxon>
        <taxon>Dentiscutata</taxon>
    </lineage>
</organism>
<accession>A0A9N9JTE5</accession>
<evidence type="ECO:0000313" key="3">
    <source>
        <dbReference type="Proteomes" id="UP000789405"/>
    </source>
</evidence>
<dbReference type="AlphaFoldDB" id="A0A9N9JTE5"/>
<proteinExistence type="predicted"/>
<feature type="signal peptide" evidence="1">
    <location>
        <begin position="1"/>
        <end position="21"/>
    </location>
</feature>
<feature type="chain" id="PRO_5040496301" evidence="1">
    <location>
        <begin position="22"/>
        <end position="100"/>
    </location>
</feature>
<sequence length="100" mass="11570">HHHIVIAKMYIFLNSVLVVRGGNISRLKCCLVIKDARGLQEWGEIWINTSLLTWSFVLNSRTHFKVVLQSYSIVTKLATRHLQVQSVWTIDISKIRRVAN</sequence>
<protein>
    <submittedName>
        <fullName evidence="2">5289_t:CDS:1</fullName>
    </submittedName>
</protein>
<dbReference type="Proteomes" id="UP000789405">
    <property type="component" value="Unassembled WGS sequence"/>
</dbReference>
<reference evidence="2" key="1">
    <citation type="submission" date="2021-06" db="EMBL/GenBank/DDBJ databases">
        <authorList>
            <person name="Kallberg Y."/>
            <person name="Tangrot J."/>
            <person name="Rosling A."/>
        </authorList>
    </citation>
    <scope>NUCLEOTIDE SEQUENCE</scope>
    <source>
        <strain evidence="2">MA453B</strain>
    </source>
</reference>
<gene>
    <name evidence="2" type="ORF">DERYTH_LOCUS22477</name>
</gene>
<evidence type="ECO:0000256" key="1">
    <source>
        <dbReference type="SAM" id="SignalP"/>
    </source>
</evidence>
<feature type="non-terminal residue" evidence="2">
    <location>
        <position position="1"/>
    </location>
</feature>
<evidence type="ECO:0000313" key="2">
    <source>
        <dbReference type="EMBL" id="CAG8796412.1"/>
    </source>
</evidence>
<dbReference type="OrthoDB" id="2358435at2759"/>
<feature type="non-terminal residue" evidence="2">
    <location>
        <position position="100"/>
    </location>
</feature>
<name>A0A9N9JTE5_9GLOM</name>
<keyword evidence="1" id="KW-0732">Signal</keyword>
<comment type="caution">
    <text evidence="2">The sequence shown here is derived from an EMBL/GenBank/DDBJ whole genome shotgun (WGS) entry which is preliminary data.</text>
</comment>